<evidence type="ECO:0000256" key="9">
    <source>
        <dbReference type="ARBA" id="ARBA00023136"/>
    </source>
</evidence>
<evidence type="ECO:0000313" key="12">
    <source>
        <dbReference type="EMBL" id="KAL3744019.1"/>
    </source>
</evidence>
<dbReference type="PRINTS" id="PR00120">
    <property type="entry name" value="HATPASE"/>
</dbReference>
<dbReference type="EMBL" id="JBJKBG010000003">
    <property type="protein sequence ID" value="KAL3744019.1"/>
    <property type="molecule type" value="Genomic_DNA"/>
</dbReference>
<dbReference type="InterPro" id="IPR006121">
    <property type="entry name" value="HMA_dom"/>
</dbReference>
<evidence type="ECO:0000256" key="1">
    <source>
        <dbReference type="ARBA" id="ARBA00004141"/>
    </source>
</evidence>
<dbReference type="AlphaFoldDB" id="A0ABD3KW97"/>
<feature type="transmembrane region" description="Helical" evidence="10">
    <location>
        <begin position="343"/>
        <end position="362"/>
    </location>
</feature>
<dbReference type="InterPro" id="IPR001757">
    <property type="entry name" value="P_typ_ATPase"/>
</dbReference>
<comment type="subcellular location">
    <subcellularLocation>
        <location evidence="1">Membrane</location>
        <topology evidence="1">Multi-pass membrane protein</topology>
    </subcellularLocation>
</comment>
<dbReference type="InterPro" id="IPR059000">
    <property type="entry name" value="ATPase_P-type_domA"/>
</dbReference>
<feature type="transmembrane region" description="Helical" evidence="10">
    <location>
        <begin position="655"/>
        <end position="674"/>
    </location>
</feature>
<keyword evidence="7" id="KW-1278">Translocase</keyword>
<dbReference type="FunFam" id="2.70.150.10:FF:000002">
    <property type="entry name" value="Copper-transporting ATPase 1, putative"/>
    <property type="match status" value="1"/>
</dbReference>
<dbReference type="GO" id="GO:0005524">
    <property type="term" value="F:ATP binding"/>
    <property type="evidence" value="ECO:0007669"/>
    <property type="project" value="UniProtKB-UniRule"/>
</dbReference>
<dbReference type="GO" id="GO:0016020">
    <property type="term" value="C:membrane"/>
    <property type="evidence" value="ECO:0007669"/>
    <property type="project" value="UniProtKB-SubCell"/>
</dbReference>
<feature type="domain" description="HMA" evidence="11">
    <location>
        <begin position="12"/>
        <end position="78"/>
    </location>
</feature>
<dbReference type="NCBIfam" id="TIGR01512">
    <property type="entry name" value="ATPase-IB2_Cd"/>
    <property type="match status" value="1"/>
</dbReference>
<gene>
    <name evidence="12" type="ORF">ACJRO7_013295</name>
</gene>
<evidence type="ECO:0000256" key="2">
    <source>
        <dbReference type="ARBA" id="ARBA00006024"/>
    </source>
</evidence>
<dbReference type="PANTHER" id="PTHR48085:SF5">
    <property type="entry name" value="CADMIUM_ZINC-TRANSPORTING ATPASE HMA4-RELATED"/>
    <property type="match status" value="1"/>
</dbReference>
<dbReference type="SFLD" id="SFLDG00002">
    <property type="entry name" value="C1.7:_P-type_atpase_like"/>
    <property type="match status" value="1"/>
</dbReference>
<dbReference type="InterPro" id="IPR044492">
    <property type="entry name" value="P_typ_ATPase_HD_dom"/>
</dbReference>
<dbReference type="NCBIfam" id="TIGR01525">
    <property type="entry name" value="ATPase-IB_hvy"/>
    <property type="match status" value="1"/>
</dbReference>
<dbReference type="PROSITE" id="PS00154">
    <property type="entry name" value="ATPASE_E1_E2"/>
    <property type="match status" value="1"/>
</dbReference>
<dbReference type="Pfam" id="PF00122">
    <property type="entry name" value="E1-E2_ATPase"/>
    <property type="match status" value="1"/>
</dbReference>
<dbReference type="PRINTS" id="PR00119">
    <property type="entry name" value="CATATPASE"/>
</dbReference>
<keyword evidence="4 10" id="KW-0479">Metal-binding</keyword>
<dbReference type="InterPro" id="IPR018303">
    <property type="entry name" value="ATPase_P-typ_P_site"/>
</dbReference>
<dbReference type="Proteomes" id="UP001634007">
    <property type="component" value="Unassembled WGS sequence"/>
</dbReference>
<dbReference type="PANTHER" id="PTHR48085">
    <property type="entry name" value="CADMIUM/ZINC-TRANSPORTING ATPASE HMA2-RELATED"/>
    <property type="match status" value="1"/>
</dbReference>
<keyword evidence="3 10" id="KW-0812">Transmembrane</keyword>
<dbReference type="Gene3D" id="2.70.150.10">
    <property type="entry name" value="Calcium-transporting ATPase, cytoplasmic transduction domain A"/>
    <property type="match status" value="1"/>
</dbReference>
<evidence type="ECO:0000256" key="10">
    <source>
        <dbReference type="RuleBase" id="RU362081"/>
    </source>
</evidence>
<keyword evidence="13" id="KW-1185">Reference proteome</keyword>
<proteinExistence type="inferred from homology"/>
<dbReference type="Gene3D" id="3.30.70.100">
    <property type="match status" value="1"/>
</dbReference>
<keyword evidence="5 10" id="KW-0547">Nucleotide-binding</keyword>
<evidence type="ECO:0000256" key="6">
    <source>
        <dbReference type="ARBA" id="ARBA00022840"/>
    </source>
</evidence>
<evidence type="ECO:0000256" key="8">
    <source>
        <dbReference type="ARBA" id="ARBA00022989"/>
    </source>
</evidence>
<dbReference type="InterPro" id="IPR036412">
    <property type="entry name" value="HAD-like_sf"/>
</dbReference>
<keyword evidence="9 10" id="KW-0472">Membrane</keyword>
<dbReference type="InterPro" id="IPR023299">
    <property type="entry name" value="ATPase_P-typ_cyto_dom_N"/>
</dbReference>
<evidence type="ECO:0000256" key="7">
    <source>
        <dbReference type="ARBA" id="ARBA00022967"/>
    </source>
</evidence>
<dbReference type="InterPro" id="IPR027256">
    <property type="entry name" value="P-typ_ATPase_IB"/>
</dbReference>
<dbReference type="InterPro" id="IPR036163">
    <property type="entry name" value="HMA_dom_sf"/>
</dbReference>
<evidence type="ECO:0000256" key="3">
    <source>
        <dbReference type="ARBA" id="ARBA00022692"/>
    </source>
</evidence>
<feature type="transmembrane region" description="Helical" evidence="10">
    <location>
        <begin position="313"/>
        <end position="336"/>
    </location>
</feature>
<dbReference type="InterPro" id="IPR023214">
    <property type="entry name" value="HAD_sf"/>
</dbReference>
<dbReference type="SUPFAM" id="SSF55008">
    <property type="entry name" value="HMA, heavy metal-associated domain"/>
    <property type="match status" value="1"/>
</dbReference>
<accession>A0ABD3KW97</accession>
<dbReference type="SFLD" id="SFLDF00027">
    <property type="entry name" value="p-type_atpase"/>
    <property type="match status" value="1"/>
</dbReference>
<dbReference type="SUPFAM" id="SSF81653">
    <property type="entry name" value="Calcium ATPase, transduction domain A"/>
    <property type="match status" value="1"/>
</dbReference>
<dbReference type="SUPFAM" id="SSF81665">
    <property type="entry name" value="Calcium ATPase, transmembrane domain M"/>
    <property type="match status" value="1"/>
</dbReference>
<organism evidence="12 13">
    <name type="scientific">Eucalyptus globulus</name>
    <name type="common">Tasmanian blue gum</name>
    <dbReference type="NCBI Taxonomy" id="34317"/>
    <lineage>
        <taxon>Eukaryota</taxon>
        <taxon>Viridiplantae</taxon>
        <taxon>Streptophyta</taxon>
        <taxon>Embryophyta</taxon>
        <taxon>Tracheophyta</taxon>
        <taxon>Spermatophyta</taxon>
        <taxon>Magnoliopsida</taxon>
        <taxon>eudicotyledons</taxon>
        <taxon>Gunneridae</taxon>
        <taxon>Pentapetalae</taxon>
        <taxon>rosids</taxon>
        <taxon>malvids</taxon>
        <taxon>Myrtales</taxon>
        <taxon>Myrtaceae</taxon>
        <taxon>Myrtoideae</taxon>
        <taxon>Eucalypteae</taxon>
        <taxon>Eucalyptus</taxon>
    </lineage>
</organism>
<dbReference type="InterPro" id="IPR051014">
    <property type="entry name" value="Cation_Transport_ATPase_IB"/>
</dbReference>
<dbReference type="PROSITE" id="PS50846">
    <property type="entry name" value="HMA_2"/>
    <property type="match status" value="1"/>
</dbReference>
<keyword evidence="6 10" id="KW-0067">ATP-binding</keyword>
<reference evidence="12 13" key="1">
    <citation type="submission" date="2024-11" db="EMBL/GenBank/DDBJ databases">
        <title>Chromosome-level genome assembly of Eucalyptus globulus Labill. provides insights into its genome evolution.</title>
        <authorList>
            <person name="Li X."/>
        </authorList>
    </citation>
    <scope>NUCLEOTIDE SEQUENCE [LARGE SCALE GENOMIC DNA]</scope>
    <source>
        <strain evidence="12">CL2024</strain>
        <tissue evidence="12">Fresh tender leaves</tissue>
    </source>
</reference>
<evidence type="ECO:0000259" key="11">
    <source>
        <dbReference type="PROSITE" id="PS50846"/>
    </source>
</evidence>
<dbReference type="Pfam" id="PF00702">
    <property type="entry name" value="Hydrolase"/>
    <property type="match status" value="1"/>
</dbReference>
<evidence type="ECO:0000256" key="5">
    <source>
        <dbReference type="ARBA" id="ARBA00022741"/>
    </source>
</evidence>
<comment type="similarity">
    <text evidence="2 10">Belongs to the cation transport ATPase (P-type) (TC 3.A.3) family. Type IB subfamily.</text>
</comment>
<dbReference type="CDD" id="cd02079">
    <property type="entry name" value="P-type_ATPase_HM"/>
    <property type="match status" value="1"/>
</dbReference>
<keyword evidence="8 10" id="KW-1133">Transmembrane helix</keyword>
<dbReference type="GO" id="GO:0046872">
    <property type="term" value="F:metal ion binding"/>
    <property type="evidence" value="ECO:0007669"/>
    <property type="project" value="UniProtKB-KW"/>
</dbReference>
<comment type="caution">
    <text evidence="12">The sequence shown here is derived from an EMBL/GenBank/DDBJ whole genome shotgun (WGS) entry which is preliminary data.</text>
</comment>
<dbReference type="FunFam" id="3.40.1110.10:FF:000043">
    <property type="entry name" value="Putative cadmium/zinc-transporting ATPase 3"/>
    <property type="match status" value="1"/>
</dbReference>
<dbReference type="InterPro" id="IPR023298">
    <property type="entry name" value="ATPase_P-typ_TM_dom_sf"/>
</dbReference>
<dbReference type="FunFam" id="3.30.70.100:FF:000022">
    <property type="entry name" value="Putative cadmium/zinc-transporting ATPase 3"/>
    <property type="match status" value="1"/>
</dbReference>
<dbReference type="NCBIfam" id="TIGR01494">
    <property type="entry name" value="ATPase_P-type"/>
    <property type="match status" value="2"/>
</dbReference>
<feature type="transmembrane region" description="Helical" evidence="10">
    <location>
        <begin position="118"/>
        <end position="138"/>
    </location>
</feature>
<dbReference type="SUPFAM" id="SSF56784">
    <property type="entry name" value="HAD-like"/>
    <property type="match status" value="1"/>
</dbReference>
<dbReference type="SFLD" id="SFLDS00003">
    <property type="entry name" value="Haloacid_Dehalogenase"/>
    <property type="match status" value="1"/>
</dbReference>
<protein>
    <recommendedName>
        <fullName evidence="11">HMA domain-containing protein</fullName>
    </recommendedName>
</protein>
<evidence type="ECO:0000256" key="4">
    <source>
        <dbReference type="ARBA" id="ARBA00022723"/>
    </source>
</evidence>
<dbReference type="Gene3D" id="3.40.1110.10">
    <property type="entry name" value="Calcium-transporting ATPase, cytoplasmic domain N"/>
    <property type="match status" value="1"/>
</dbReference>
<dbReference type="InterPro" id="IPR008250">
    <property type="entry name" value="ATPase_P-typ_transduc_dom_A_sf"/>
</dbReference>
<feature type="transmembrane region" description="Helical" evidence="10">
    <location>
        <begin position="95"/>
        <end position="112"/>
    </location>
</feature>
<evidence type="ECO:0000313" key="13">
    <source>
        <dbReference type="Proteomes" id="UP001634007"/>
    </source>
</evidence>
<sequence length="1070" mass="115228">MGEAGEESKKLQKSYFDVMGLCCSSEIPLVESILRQLDGVGDVSVIVASRTVIVVHDTLLVSQTQIVNALNQARLEANVKAYGEINHHKKWPSPYAIASGGLLLLSLLQFVYHPFKWLALAAAVAGILPVILKGFAALRNFRIEINILVLVAVIGTVAMRDYLEAGTIVFLFTTAEWLESRASHKASAEMSALMSVAPQTAVIAETGVVVNVDEIKLNTVVAVKAGEVIPIDGVVVDGKSDVDEKTLTGESFPVSKHKDSPVWAGTINLNGYISVKTTALAEDCLVAKMAKLVEEAQNKKSRTQRLIDRCAQFYTPAVLIISIGFAMIPVVFPVALHHHKRNYWFHLALVVLVSACPCALVLSTPVATFCALTKAAKSGLLIKGGDYLETLAKIGNLAFDKTGTITRGEFMVEDFQSLNEGISIETMLYWVSSIESKSSHPMAAPLVGYGRSFSIEPKPEDVDDFQNFPGEGIYGKIDGNDIFIGNRKIALRAGCERVPSIEGLTGEGKTMGYVFCRAKPVGIFTLSDACRTGAQEAIKALKSLKIKTAMLTGDSQAAAMHAQNQLGHALDVVHAELLPEDKAKIIKRLKEDAPTGMVGDGINDAPALATADIGISMGISGSALAMETGHVILMSNDIRKIPKAIMLARRAHRKVVENVILSITTKVAILTLALAGHPFIWAAVLADTGTCLVVILNSMLLLRQSHEHGGKKCCKSSAMRQREGCNISKTNSSHSHHNCCSSKVGTKVYETEQGCGKVCTSKCQSGGPISDLCGKGAAKKHCDDGDNCRGSATTHHQDHGCNTGNNHMSHRHRHCSHESQPQNGCAVQQRCVVKCHSTNLSSSASSCGNSELSNSLNRQVPEVSKDENAEQCGQMCNDHNHGGSNPISSSACSDNMCTSAIQKQGTCAFGDHKEQHTVQHCNHGSCEKITKSESHVITGNCDSLEEQNKECHGMQCSNDNHDVKEGLSNTSECRSHTDLTSDVHHHHHHHHDHHDHHPKTGSNCCLHLQPVIDIETGKDHMDSGSVQICTNLAKRETGGCCKSYMKECCGKHGHLGPAFGGCLSEIVTEY</sequence>
<name>A0ABD3KW97_EUCGL</name>
<dbReference type="Gene3D" id="3.40.50.1000">
    <property type="entry name" value="HAD superfamily/HAD-like"/>
    <property type="match status" value="1"/>
</dbReference>